<name>A0ABT5S728_9FLAO</name>
<dbReference type="Gene3D" id="2.130.10.10">
    <property type="entry name" value="YVTN repeat-like/Quinoprotein amine dehydrogenase"/>
    <property type="match status" value="1"/>
</dbReference>
<dbReference type="Pfam" id="PF07494">
    <property type="entry name" value="Reg_prop"/>
    <property type="match status" value="1"/>
</dbReference>
<organism evidence="1 2">
    <name type="scientific">Polaribacter ponticola</name>
    <dbReference type="NCBI Taxonomy" id="2978475"/>
    <lineage>
        <taxon>Bacteria</taxon>
        <taxon>Pseudomonadati</taxon>
        <taxon>Bacteroidota</taxon>
        <taxon>Flavobacteriia</taxon>
        <taxon>Flavobacteriales</taxon>
        <taxon>Flavobacteriaceae</taxon>
    </lineage>
</organism>
<evidence type="ECO:0000313" key="2">
    <source>
        <dbReference type="Proteomes" id="UP001151478"/>
    </source>
</evidence>
<sequence length="299" mass="34460">MKIVRKLKIIIIFLLLIKIQAQENNIQHFTIDHELSSNVINDISQDKIGYLWIATNNGLLKFDGIKFYEINTLKTNCLTINKNIVYAGLDNGLFVKNNSKELFYDSKKVIKIKVFNNTIIVATEQGIYKLTENYLQPLKINTEIDFSIINDILFTNNFYYVATNKGLWKLNKLNHPNKIDKIITTNISSLIKFNTKIIAASTNDGLYILDKDLKINNIKTSNNSTSVKKIDNEIWLSSSLNGIEIYSLPSFTFKQKINKYNSLKTNAVFTVFNDKQNTKWIASNNGLYQIKKSIQKVYF</sequence>
<dbReference type="InterPro" id="IPR011110">
    <property type="entry name" value="Reg_prop"/>
</dbReference>
<keyword evidence="2" id="KW-1185">Reference proteome</keyword>
<gene>
    <name evidence="1" type="ORF">N5A56_005455</name>
</gene>
<dbReference type="Proteomes" id="UP001151478">
    <property type="component" value="Unassembled WGS sequence"/>
</dbReference>
<dbReference type="RefSeq" id="WP_265724578.1">
    <property type="nucleotide sequence ID" value="NZ_JAOSLC020000003.1"/>
</dbReference>
<reference evidence="1" key="1">
    <citation type="submission" date="2023-02" db="EMBL/GenBank/DDBJ databases">
        <title>Polaribacter ponticola sp. nov., isolated from seawater.</title>
        <authorList>
            <person name="Baek J.H."/>
            <person name="Kim J.M."/>
            <person name="Choi D.G."/>
            <person name="Jeon C.O."/>
        </authorList>
    </citation>
    <scope>NUCLEOTIDE SEQUENCE</scope>
    <source>
        <strain evidence="1">MSW5</strain>
    </source>
</reference>
<dbReference type="InterPro" id="IPR011047">
    <property type="entry name" value="Quinoprotein_ADH-like_sf"/>
</dbReference>
<proteinExistence type="predicted"/>
<comment type="caution">
    <text evidence="1">The sequence shown here is derived from an EMBL/GenBank/DDBJ whole genome shotgun (WGS) entry which is preliminary data.</text>
</comment>
<dbReference type="EMBL" id="JAOSLC020000003">
    <property type="protein sequence ID" value="MDD7913903.1"/>
    <property type="molecule type" value="Genomic_DNA"/>
</dbReference>
<dbReference type="InterPro" id="IPR015943">
    <property type="entry name" value="WD40/YVTN_repeat-like_dom_sf"/>
</dbReference>
<protein>
    <submittedName>
        <fullName evidence="1">Two-component regulator propeller domain-containing protein</fullName>
    </submittedName>
</protein>
<dbReference type="SUPFAM" id="SSF50998">
    <property type="entry name" value="Quinoprotein alcohol dehydrogenase-like"/>
    <property type="match status" value="1"/>
</dbReference>
<evidence type="ECO:0000313" key="1">
    <source>
        <dbReference type="EMBL" id="MDD7913903.1"/>
    </source>
</evidence>
<accession>A0ABT5S728</accession>